<keyword evidence="5 7" id="KW-0472">Membrane</keyword>
<feature type="domain" description="ABC3 transporter permease C-terminal" evidence="8">
    <location>
        <begin position="978"/>
        <end position="1089"/>
    </location>
</feature>
<gene>
    <name evidence="10" type="ORF">SAMN05421767_12422</name>
</gene>
<sequence length="1104" mass="123551">MKKKALWKDCLQEIRKTFPKFLSILLIIFLGIAFFAGIRATGPDMIKTAQDYYEQQALADIHIMSTMGLTEDDIDLLAEQENLVVMPSVSLTSSLVDSSLTLAIDRLPNEAINQLTLVEGRLPTVSGEIVLDASREIMAKYQLGDVIQFEDTLEESTLANEAPTLEKKEFTVVGFVHSPIYIQYFDRSIPGDSTVAGFAYVVPEDISATIYSQAYLRFKERPGQAYQDVYNDAVAQEINRLEQVLQAQPDKRIEEIKQTAQEEIDKAETTLQSKEQELLDAKQELVDGAQKIADGKEEYFKNKQKFETEIANGKQKIVFNQQKLQTAQQELNQSLAEYQANLDQLNQSKATLEAKEQELLAQKEKITNLRQQLDSMPNNPNPPLEPQLTLDEKTTLIQQATSGSQEAWQQLFQYYAIGEFTYQEVASILAPNESQIAAAGAELEQGKIKLSDGFAQLENAKNQLETAKTSIDKGQKELEQGQQTLKEQEQTGRIELQNAWQKLQEATDELATGQAEYDAKTVDAKAKIDQAKADINEAKQKVADLKSPDYYYFDRTVNPGYQEFESNASRVAAIAQVFPVFFFFVAALISFSAMKRMVVEQRTIIGIYKGLGYRNIAIAQKYVMYAILAAIIGSVAGIFVGQQLFPRVIFNAYKGMYHIGEISVCYDVSLSILSIGLALICTVGAVWIALHRTLKETGAQLLRPKPPKTGHRILLEKVGFVWSRMSFNQKITMRNIFRYKGRNTMTVLGVAGCTALILTGFGIKDSISGLETKQFEDIMHYSMIVAVDSDSTPKEYLDLQSQIKEIDGIESVAKTSFDKLEIKIPKKNNQFVNVLGVAPEELPQIVTITDAKTKTALSLPDEGVIITEKLAQMLGGTVGQELILTDLSGEEYSIQIAGITKNYVEHWLYMSPEYYRIVMGDEDSDNSLFITTHLNKEQETKIAKELKEKPGVASVHVMGQAVEAFAKTVDSLNIVTTVLVISAALLAFVVLYNLSNINISERLRELSTIKVLGFYPKEVSMYIFQEMMILLGIGILIGFILGNFLLFFVLKTAEIDTLLFPIHIAWPSYLYAGGLTIIFSSIVMLMMHRILKKIKMVEALKAED</sequence>
<dbReference type="InterPro" id="IPR025857">
    <property type="entry name" value="MacB_PCD"/>
</dbReference>
<organism evidence="10 11">
    <name type="scientific">Granulicatella balaenopterae</name>
    <dbReference type="NCBI Taxonomy" id="137733"/>
    <lineage>
        <taxon>Bacteria</taxon>
        <taxon>Bacillati</taxon>
        <taxon>Bacillota</taxon>
        <taxon>Bacilli</taxon>
        <taxon>Lactobacillales</taxon>
        <taxon>Carnobacteriaceae</taxon>
        <taxon>Granulicatella</taxon>
    </lineage>
</organism>
<dbReference type="PANTHER" id="PTHR30287">
    <property type="entry name" value="MEMBRANE COMPONENT OF PREDICTED ABC SUPERFAMILY METABOLITE UPTAKE TRANSPORTER"/>
    <property type="match status" value="1"/>
</dbReference>
<proteinExistence type="predicted"/>
<evidence type="ECO:0000256" key="1">
    <source>
        <dbReference type="ARBA" id="ARBA00004651"/>
    </source>
</evidence>
<evidence type="ECO:0000256" key="2">
    <source>
        <dbReference type="ARBA" id="ARBA00022475"/>
    </source>
</evidence>
<dbReference type="Pfam" id="PF12704">
    <property type="entry name" value="MacB_PCD"/>
    <property type="match status" value="1"/>
</dbReference>
<dbReference type="PANTHER" id="PTHR30287:SF1">
    <property type="entry name" value="INNER MEMBRANE PROTEIN"/>
    <property type="match status" value="1"/>
</dbReference>
<keyword evidence="11" id="KW-1185">Reference proteome</keyword>
<evidence type="ECO:0000256" key="4">
    <source>
        <dbReference type="ARBA" id="ARBA00022989"/>
    </source>
</evidence>
<feature type="transmembrane region" description="Helical" evidence="7">
    <location>
        <begin position="1069"/>
        <end position="1087"/>
    </location>
</feature>
<feature type="transmembrane region" description="Helical" evidence="7">
    <location>
        <begin position="573"/>
        <end position="594"/>
    </location>
</feature>
<dbReference type="GO" id="GO:0005886">
    <property type="term" value="C:plasma membrane"/>
    <property type="evidence" value="ECO:0007669"/>
    <property type="project" value="UniProtKB-SubCell"/>
</dbReference>
<comment type="subcellular location">
    <subcellularLocation>
        <location evidence="1">Cell membrane</location>
        <topology evidence="1">Multi-pass membrane protein</topology>
    </subcellularLocation>
</comment>
<evidence type="ECO:0000259" key="8">
    <source>
        <dbReference type="Pfam" id="PF02687"/>
    </source>
</evidence>
<dbReference type="EMBL" id="FOGF01000024">
    <property type="protein sequence ID" value="SER19245.1"/>
    <property type="molecule type" value="Genomic_DNA"/>
</dbReference>
<evidence type="ECO:0000256" key="3">
    <source>
        <dbReference type="ARBA" id="ARBA00022692"/>
    </source>
</evidence>
<dbReference type="AlphaFoldDB" id="A0A1H9M6Y1"/>
<feature type="transmembrane region" description="Helical" evidence="7">
    <location>
        <begin position="974"/>
        <end position="994"/>
    </location>
</feature>
<keyword evidence="6" id="KW-0175">Coiled coil</keyword>
<evidence type="ECO:0000256" key="7">
    <source>
        <dbReference type="SAM" id="Phobius"/>
    </source>
</evidence>
<keyword evidence="3 7" id="KW-0812">Transmembrane</keyword>
<accession>A0A1H9M6Y1</accession>
<feature type="coiled-coil region" evidence="6">
    <location>
        <begin position="457"/>
        <end position="491"/>
    </location>
</feature>
<dbReference type="Gene3D" id="1.20.120.330">
    <property type="entry name" value="Nucleotidyltransferases domain 2"/>
    <property type="match status" value="1"/>
</dbReference>
<dbReference type="Proteomes" id="UP000198556">
    <property type="component" value="Unassembled WGS sequence"/>
</dbReference>
<feature type="transmembrane region" description="Helical" evidence="7">
    <location>
        <begin position="1027"/>
        <end position="1049"/>
    </location>
</feature>
<keyword evidence="4 7" id="KW-1133">Transmembrane helix</keyword>
<feature type="transmembrane region" description="Helical" evidence="7">
    <location>
        <begin position="743"/>
        <end position="763"/>
    </location>
</feature>
<dbReference type="OrthoDB" id="5137249at2"/>
<dbReference type="InterPro" id="IPR038766">
    <property type="entry name" value="Membrane_comp_ABC_pdt"/>
</dbReference>
<dbReference type="RefSeq" id="WP_089746896.1">
    <property type="nucleotide sequence ID" value="NZ_FOGF01000024.1"/>
</dbReference>
<reference evidence="10 11" key="1">
    <citation type="submission" date="2016-10" db="EMBL/GenBank/DDBJ databases">
        <authorList>
            <person name="de Groot N.N."/>
        </authorList>
    </citation>
    <scope>NUCLEOTIDE SEQUENCE [LARGE SCALE GENOMIC DNA]</scope>
    <source>
        <strain evidence="10 11">DSM 15827</strain>
    </source>
</reference>
<evidence type="ECO:0000313" key="11">
    <source>
        <dbReference type="Proteomes" id="UP000198556"/>
    </source>
</evidence>
<evidence type="ECO:0000259" key="9">
    <source>
        <dbReference type="Pfam" id="PF12704"/>
    </source>
</evidence>
<dbReference type="InterPro" id="IPR003838">
    <property type="entry name" value="ABC3_permease_C"/>
</dbReference>
<feature type="domain" description="ABC3 transporter permease C-terminal" evidence="8">
    <location>
        <begin position="577"/>
        <end position="695"/>
    </location>
</feature>
<protein>
    <submittedName>
        <fullName evidence="10">Putative ABC transport system permease protein</fullName>
    </submittedName>
</protein>
<dbReference type="STRING" id="137733.SAMN05421767_12422"/>
<evidence type="ECO:0000256" key="6">
    <source>
        <dbReference type="SAM" id="Coils"/>
    </source>
</evidence>
<name>A0A1H9M6Y1_9LACT</name>
<feature type="coiled-coil region" evidence="6">
    <location>
        <begin position="250"/>
        <end position="291"/>
    </location>
</feature>
<feature type="coiled-coil region" evidence="6">
    <location>
        <begin position="321"/>
        <end position="372"/>
    </location>
</feature>
<feature type="transmembrane region" description="Helical" evidence="7">
    <location>
        <begin position="21"/>
        <end position="38"/>
    </location>
</feature>
<evidence type="ECO:0000313" key="10">
    <source>
        <dbReference type="EMBL" id="SER19245.1"/>
    </source>
</evidence>
<feature type="transmembrane region" description="Helical" evidence="7">
    <location>
        <begin position="670"/>
        <end position="690"/>
    </location>
</feature>
<keyword evidence="2" id="KW-1003">Cell membrane</keyword>
<dbReference type="Pfam" id="PF02687">
    <property type="entry name" value="FtsX"/>
    <property type="match status" value="2"/>
</dbReference>
<feature type="coiled-coil region" evidence="6">
    <location>
        <begin position="521"/>
        <end position="548"/>
    </location>
</feature>
<evidence type="ECO:0000256" key="5">
    <source>
        <dbReference type="ARBA" id="ARBA00023136"/>
    </source>
</evidence>
<feature type="transmembrane region" description="Helical" evidence="7">
    <location>
        <begin position="622"/>
        <end position="645"/>
    </location>
</feature>
<feature type="domain" description="MacB-like periplasmic core" evidence="9">
    <location>
        <begin position="747"/>
        <end position="919"/>
    </location>
</feature>